<reference evidence="3 4" key="1">
    <citation type="submission" date="2020-07" db="EMBL/GenBank/DDBJ databases">
        <title>Sequencing the genomes of 1000 actinobacteria strains.</title>
        <authorList>
            <person name="Klenk H.-P."/>
        </authorList>
    </citation>
    <scope>NUCLEOTIDE SEQUENCE [LARGE SCALE GENOMIC DNA]</scope>
    <source>
        <strain evidence="3 4">DSM 26487</strain>
    </source>
</reference>
<proteinExistence type="predicted"/>
<dbReference type="CDD" id="cd13530">
    <property type="entry name" value="PBP2_peptides_like"/>
    <property type="match status" value="1"/>
</dbReference>
<dbReference type="PANTHER" id="PTHR35936">
    <property type="entry name" value="MEMBRANE-BOUND LYTIC MUREIN TRANSGLYCOSYLASE F"/>
    <property type="match status" value="1"/>
</dbReference>
<protein>
    <submittedName>
        <fullName evidence="3">ABC-type amino acid transport substrate-binding protein</fullName>
    </submittedName>
</protein>
<dbReference type="RefSeq" id="WP_179659560.1">
    <property type="nucleotide sequence ID" value="NZ_JACBZR010000001.1"/>
</dbReference>
<keyword evidence="4" id="KW-1185">Reference proteome</keyword>
<keyword evidence="1" id="KW-0732">Signal</keyword>
<comment type="caution">
    <text evidence="3">The sequence shown here is derived from an EMBL/GenBank/DDBJ whole genome shotgun (WGS) entry which is preliminary data.</text>
</comment>
<evidence type="ECO:0000313" key="4">
    <source>
        <dbReference type="Proteomes" id="UP000564496"/>
    </source>
</evidence>
<feature type="domain" description="Solute-binding protein family 3/N-terminal" evidence="2">
    <location>
        <begin position="43"/>
        <end position="260"/>
    </location>
</feature>
<accession>A0A7Z0DP82</accession>
<dbReference type="SMART" id="SM00062">
    <property type="entry name" value="PBPb"/>
    <property type="match status" value="1"/>
</dbReference>
<evidence type="ECO:0000313" key="3">
    <source>
        <dbReference type="EMBL" id="NYI79226.1"/>
    </source>
</evidence>
<name>A0A7Z0DP82_9ACTN</name>
<dbReference type="InterPro" id="IPR001638">
    <property type="entry name" value="Solute-binding_3/MltF_N"/>
</dbReference>
<dbReference type="SUPFAM" id="SSF53850">
    <property type="entry name" value="Periplasmic binding protein-like II"/>
    <property type="match status" value="1"/>
</dbReference>
<dbReference type="Proteomes" id="UP000564496">
    <property type="component" value="Unassembled WGS sequence"/>
</dbReference>
<dbReference type="Pfam" id="PF00497">
    <property type="entry name" value="SBP_bac_3"/>
    <property type="match status" value="1"/>
</dbReference>
<evidence type="ECO:0000259" key="2">
    <source>
        <dbReference type="SMART" id="SM00062"/>
    </source>
</evidence>
<dbReference type="Gene3D" id="3.40.190.10">
    <property type="entry name" value="Periplasmic binding protein-like II"/>
    <property type="match status" value="2"/>
</dbReference>
<organism evidence="3 4">
    <name type="scientific">Nocardioides panzhihuensis</name>
    <dbReference type="NCBI Taxonomy" id="860243"/>
    <lineage>
        <taxon>Bacteria</taxon>
        <taxon>Bacillati</taxon>
        <taxon>Actinomycetota</taxon>
        <taxon>Actinomycetes</taxon>
        <taxon>Propionibacteriales</taxon>
        <taxon>Nocardioidaceae</taxon>
        <taxon>Nocardioides</taxon>
    </lineage>
</organism>
<sequence>MNHIKFVVAGALALLGVMVIGGYLADPAPQATDQESAAAAGGTLRIGVDGTEPAFFKVDGVTKGFDYEMALGVAEGMGAKPEFKVMPFSDLFTALEAGEIDMIGSQVTETAERKQDFDFTTPYFVTYLSFLTPEDSTINKRGDINGKNVAVVEGTIHERYLAEQYENVNVIKAKDEDGAVRAIASGKADAFFYDAPYTAPIIKRAPIALKESIVYPADDAPIGFVMQKDDPRKAQIDGILEQMILDGEWLKLKKAYFKEYPLSEVFKDKGA</sequence>
<gene>
    <name evidence="3" type="ORF">BJ988_003874</name>
</gene>
<dbReference type="EMBL" id="JACBZR010000001">
    <property type="protein sequence ID" value="NYI79226.1"/>
    <property type="molecule type" value="Genomic_DNA"/>
</dbReference>
<dbReference type="AlphaFoldDB" id="A0A7Z0DP82"/>
<evidence type="ECO:0000256" key="1">
    <source>
        <dbReference type="ARBA" id="ARBA00022729"/>
    </source>
</evidence>
<dbReference type="PANTHER" id="PTHR35936:SF17">
    <property type="entry name" value="ARGININE-BINDING EXTRACELLULAR PROTEIN ARTP"/>
    <property type="match status" value="1"/>
</dbReference>